<evidence type="ECO:0000313" key="5">
    <source>
        <dbReference type="EMBL" id="KAL0482873.1"/>
    </source>
</evidence>
<accession>A0AAW2Z1J0</accession>
<feature type="transmembrane region" description="Helical" evidence="3">
    <location>
        <begin position="283"/>
        <end position="308"/>
    </location>
</feature>
<comment type="caution">
    <text evidence="5">The sequence shown here is derived from an EMBL/GenBank/DDBJ whole genome shotgun (WGS) entry which is preliminary data.</text>
</comment>
<dbReference type="PROSITE" id="PS50192">
    <property type="entry name" value="T_SNARE"/>
    <property type="match status" value="1"/>
</dbReference>
<dbReference type="Proteomes" id="UP001431209">
    <property type="component" value="Unassembled WGS sequence"/>
</dbReference>
<keyword evidence="3" id="KW-0472">Membrane</keyword>
<keyword evidence="3" id="KW-0812">Transmembrane</keyword>
<keyword evidence="1" id="KW-0175">Coiled coil</keyword>
<evidence type="ECO:0000256" key="1">
    <source>
        <dbReference type="SAM" id="Coils"/>
    </source>
</evidence>
<gene>
    <name evidence="5" type="ORF">AKO1_014171</name>
</gene>
<dbReference type="SUPFAM" id="SSF58038">
    <property type="entry name" value="SNARE fusion complex"/>
    <property type="match status" value="1"/>
</dbReference>
<feature type="region of interest" description="Disordered" evidence="2">
    <location>
        <begin position="1"/>
        <end position="21"/>
    </location>
</feature>
<evidence type="ECO:0000259" key="4">
    <source>
        <dbReference type="PROSITE" id="PS50192"/>
    </source>
</evidence>
<sequence>MAKASRRAEKESQEALEGTGFEIGSCTPGMSDLMRRLYEVRIDCGQFEDEEMRRKADEAAKNGLKRLDLFEQKKYNMDKLLRQVIEQLETKERGGDELNNKALIKNIMKVEKLFKEMQKIHEDAKAKKALWSKVSTMPEELRLQREKDLSAIEECIKSIKSRQKTLLMGGKEDKKISSKKPKFDNVDDLVKQERQIEIPTLDISEGLAQIEANKKRLDNQLDLLDGKLDTLADIANSIGLELDKQALMLDKMSADVDKYNAKLGHLNKDLEKAVAAVGGGTRLMVCGIIIIVLIALVGILYLVISYVVKTK</sequence>
<name>A0AAW2Z1J0_9EUKA</name>
<reference evidence="5 6" key="1">
    <citation type="submission" date="2024-03" db="EMBL/GenBank/DDBJ databases">
        <title>The Acrasis kona genome and developmental transcriptomes reveal deep origins of eukaryotic multicellular pathways.</title>
        <authorList>
            <person name="Sheikh S."/>
            <person name="Fu C.-J."/>
            <person name="Brown M.W."/>
            <person name="Baldauf S.L."/>
        </authorList>
    </citation>
    <scope>NUCLEOTIDE SEQUENCE [LARGE SCALE GENOMIC DNA]</scope>
    <source>
        <strain evidence="5 6">ATCC MYA-3509</strain>
    </source>
</reference>
<feature type="domain" description="T-SNARE coiled-coil homology" evidence="4">
    <location>
        <begin position="211"/>
        <end position="273"/>
    </location>
</feature>
<dbReference type="Gene3D" id="1.20.5.110">
    <property type="match status" value="1"/>
</dbReference>
<keyword evidence="3" id="KW-1133">Transmembrane helix</keyword>
<evidence type="ECO:0000256" key="2">
    <source>
        <dbReference type="SAM" id="MobiDB-lite"/>
    </source>
</evidence>
<proteinExistence type="predicted"/>
<feature type="coiled-coil region" evidence="1">
    <location>
        <begin position="207"/>
        <end position="276"/>
    </location>
</feature>
<dbReference type="InterPro" id="IPR000727">
    <property type="entry name" value="T_SNARE_dom"/>
</dbReference>
<evidence type="ECO:0000256" key="3">
    <source>
        <dbReference type="SAM" id="Phobius"/>
    </source>
</evidence>
<evidence type="ECO:0000313" key="6">
    <source>
        <dbReference type="Proteomes" id="UP001431209"/>
    </source>
</evidence>
<organism evidence="5 6">
    <name type="scientific">Acrasis kona</name>
    <dbReference type="NCBI Taxonomy" id="1008807"/>
    <lineage>
        <taxon>Eukaryota</taxon>
        <taxon>Discoba</taxon>
        <taxon>Heterolobosea</taxon>
        <taxon>Tetramitia</taxon>
        <taxon>Eutetramitia</taxon>
        <taxon>Acrasidae</taxon>
        <taxon>Acrasis</taxon>
    </lineage>
</organism>
<feature type="compositionally biased region" description="Basic and acidic residues" evidence="2">
    <location>
        <begin position="1"/>
        <end position="13"/>
    </location>
</feature>
<protein>
    <recommendedName>
        <fullName evidence="4">t-SNARE coiled-coil homology domain-containing protein</fullName>
    </recommendedName>
</protein>
<dbReference type="EMBL" id="JAOPGA020000904">
    <property type="protein sequence ID" value="KAL0482873.1"/>
    <property type="molecule type" value="Genomic_DNA"/>
</dbReference>
<keyword evidence="6" id="KW-1185">Reference proteome</keyword>
<dbReference type="CDD" id="cd15841">
    <property type="entry name" value="SNARE_Qc"/>
    <property type="match status" value="1"/>
</dbReference>
<dbReference type="AlphaFoldDB" id="A0AAW2Z1J0"/>